<dbReference type="SMART" id="SM00972">
    <property type="entry name" value="SCPU"/>
    <property type="match status" value="2"/>
</dbReference>
<keyword evidence="2" id="KW-0946">Virion</keyword>
<feature type="domain" description="Spore coat protein U/FanG" evidence="1">
    <location>
        <begin position="194"/>
        <end position="323"/>
    </location>
</feature>
<dbReference type="Pfam" id="PF05229">
    <property type="entry name" value="SCPU"/>
    <property type="match status" value="2"/>
</dbReference>
<reference evidence="2" key="1">
    <citation type="submission" date="2024-02" db="EMBL/GenBank/DDBJ databases">
        <authorList>
            <consortium name="Clinical and Environmental Microbiology Branch: Whole genome sequencing antimicrobial resistance pathogens in the healthcare setting"/>
        </authorList>
    </citation>
    <scope>NUCLEOTIDE SEQUENCE</scope>
    <source>
        <strain evidence="2">2021GO-0154</strain>
    </source>
</reference>
<feature type="domain" description="Spore coat protein U/FanG" evidence="1">
    <location>
        <begin position="30"/>
        <end position="168"/>
    </location>
</feature>
<evidence type="ECO:0000313" key="2">
    <source>
        <dbReference type="EMBL" id="EMJ5132908.1"/>
    </source>
</evidence>
<proteinExistence type="predicted"/>
<organism evidence="2">
    <name type="scientific">Providencia stuartii</name>
    <dbReference type="NCBI Taxonomy" id="588"/>
    <lineage>
        <taxon>Bacteria</taxon>
        <taxon>Pseudomonadati</taxon>
        <taxon>Pseudomonadota</taxon>
        <taxon>Gammaproteobacteria</taxon>
        <taxon>Enterobacterales</taxon>
        <taxon>Morganellaceae</taxon>
        <taxon>Providencia</taxon>
    </lineage>
</organism>
<dbReference type="EMBL" id="ABMABF030000002">
    <property type="protein sequence ID" value="EMJ5132908.1"/>
    <property type="molecule type" value="Genomic_DNA"/>
</dbReference>
<dbReference type="InterPro" id="IPR053167">
    <property type="entry name" value="Spore_coat_component"/>
</dbReference>
<gene>
    <name evidence="2" type="ORF">RG298_000578</name>
</gene>
<dbReference type="AlphaFoldDB" id="A0AAI9D9K5"/>
<evidence type="ECO:0000259" key="1">
    <source>
        <dbReference type="Pfam" id="PF05229"/>
    </source>
</evidence>
<keyword evidence="2" id="KW-0167">Capsid protein</keyword>
<name>A0AAI9D9K5_PROST</name>
<dbReference type="PANTHER" id="PTHR37089">
    <property type="entry name" value="PROTEIN U-RELATED"/>
    <property type="match status" value="1"/>
</dbReference>
<protein>
    <submittedName>
        <fullName evidence="2">Spore coat protein U domain-containing protein</fullName>
    </submittedName>
</protein>
<sequence length="327" mass="33903">MSTYRTGYRQIVYTLVSVILLGSPYDSTALTCSISNVSTLNFGTIMPLTNNTATTSLTFNYSCTKGITDVLAGATLCLNIGASSISGQVISRQMSALGLGSPVSYQIYQNASNSLVWGSQHVSGSTPVMISISLSQVLTPITGSVTLYGQLSVNQSSVIPGSYLDTYTTLTASSTINLGAFSTPTTCGAVIGPTFPFTVMATVDKQCIVSSNGDINLGSLKSSATNINGNSAISVTCTNTTPFTIGLSPSNNNLQGAGVLKSTTSTDQIPYQLSSNPSGSVWGNDLLNVITDTGTGIAKSYTVYVTVPSANFTPGSYKDTVTVNVTY</sequence>
<dbReference type="InterPro" id="IPR007893">
    <property type="entry name" value="Spore_coat_U/FanG"/>
</dbReference>
<comment type="caution">
    <text evidence="2">The sequence shown here is derived from an EMBL/GenBank/DDBJ whole genome shotgun (WGS) entry which is preliminary data.</text>
</comment>
<dbReference type="PANTHER" id="PTHR37089:SF3">
    <property type="entry name" value="EXPORTED PROTEIN"/>
    <property type="match status" value="1"/>
</dbReference>
<accession>A0AAI9D9K5</accession>